<sequence>MLCFVVLPSGIVYDVCVGQKSKGQQLLEKICELLGLSTELDYFGLKYVKGEEELWLNLRNGIEKNLGEVAKFYLRVKFWTAPHLVLLESTRHLMYTQIINELKSKKLKPNGDESKKRIFSLICNSESQDCSWSVEKLRFWAKLFDQDPKFEPETPPRKKAVEEYWVLKEVSKFENYGEELFDIKGMKIGIGPHGIRIYSPKEEMIPYSAIKSTSSLRRHFELHYINSDHIEDVLEIKCCSVASASELYRSLTERHDFYSCDTVRSAVTSQYVRDLKGTIASIFNESTPLGKKYVFDIQKTCREVHDSARRALYTPVENKPQTKQQDAEYRLAGIIDSFTCRVCMDRQIDTVFFPCAHVITCLDCAPRLEFCPVCRTQVEKFNKLFLPQIRA</sequence>
<organism evidence="7 8">
    <name type="scientific">Cimex lectularius</name>
    <name type="common">Bed bug</name>
    <name type="synonym">Acanthia lectularia</name>
    <dbReference type="NCBI Taxonomy" id="79782"/>
    <lineage>
        <taxon>Eukaryota</taxon>
        <taxon>Metazoa</taxon>
        <taxon>Ecdysozoa</taxon>
        <taxon>Arthropoda</taxon>
        <taxon>Hexapoda</taxon>
        <taxon>Insecta</taxon>
        <taxon>Pterygota</taxon>
        <taxon>Neoptera</taxon>
        <taxon>Paraneoptera</taxon>
        <taxon>Hemiptera</taxon>
        <taxon>Heteroptera</taxon>
        <taxon>Panheteroptera</taxon>
        <taxon>Cimicomorpha</taxon>
        <taxon>Cimicidae</taxon>
        <taxon>Cimex</taxon>
    </lineage>
</organism>
<dbReference type="InterPro" id="IPR018979">
    <property type="entry name" value="FERM_N"/>
</dbReference>
<keyword evidence="3" id="KW-0862">Zinc</keyword>
<dbReference type="OrthoDB" id="10037309at2759"/>
<dbReference type="OMA" id="RSITETH"/>
<dbReference type="Gene3D" id="3.10.20.90">
    <property type="entry name" value="Phosphatidylinositol 3-kinase Catalytic Subunit, Chain A, domain 1"/>
    <property type="match status" value="1"/>
</dbReference>
<dbReference type="EnsemblMetazoa" id="XM_014403169.2">
    <property type="protein sequence ID" value="XP_014258655.1"/>
    <property type="gene ID" value="LOC106672064"/>
</dbReference>
<evidence type="ECO:0000256" key="5">
    <source>
        <dbReference type="PROSITE-ProRule" id="PRU00175"/>
    </source>
</evidence>
<dbReference type="Pfam" id="PF13920">
    <property type="entry name" value="zf-C3HC4_3"/>
    <property type="match status" value="1"/>
</dbReference>
<evidence type="ECO:0000313" key="7">
    <source>
        <dbReference type="EnsemblMetazoa" id="XP_014258655.1"/>
    </source>
</evidence>
<protein>
    <recommendedName>
        <fullName evidence="6">RING-type domain-containing protein</fullName>
    </recommendedName>
</protein>
<dbReference type="CDD" id="cd16510">
    <property type="entry name" value="RING-HC_IAPs"/>
    <property type="match status" value="1"/>
</dbReference>
<feature type="domain" description="RING-type" evidence="6">
    <location>
        <begin position="340"/>
        <end position="375"/>
    </location>
</feature>
<dbReference type="GO" id="GO:0070161">
    <property type="term" value="C:anchoring junction"/>
    <property type="evidence" value="ECO:0007669"/>
    <property type="project" value="UniProtKB-SubCell"/>
</dbReference>
<dbReference type="InterPro" id="IPR029071">
    <property type="entry name" value="Ubiquitin-like_domsf"/>
</dbReference>
<keyword evidence="2 5" id="KW-0863">Zinc-finger</keyword>
<dbReference type="GO" id="GO:0071944">
    <property type="term" value="C:cell periphery"/>
    <property type="evidence" value="ECO:0007669"/>
    <property type="project" value="UniProtKB-ARBA"/>
</dbReference>
<gene>
    <name evidence="7" type="primary">106672064</name>
</gene>
<evidence type="ECO:0000259" key="6">
    <source>
        <dbReference type="PROSITE" id="PS50089"/>
    </source>
</evidence>
<dbReference type="SUPFAM" id="SSF50729">
    <property type="entry name" value="PH domain-like"/>
    <property type="match status" value="1"/>
</dbReference>
<comment type="subcellular location">
    <subcellularLocation>
        <location evidence="1">Cell junction</location>
    </subcellularLocation>
</comment>
<dbReference type="InterPro" id="IPR011993">
    <property type="entry name" value="PH-like_dom_sf"/>
</dbReference>
<dbReference type="PANTHER" id="PTHR23280:SF13">
    <property type="entry name" value="E3 UBIQUITIN-PROTEIN LIGASE MYLIP"/>
    <property type="match status" value="1"/>
</dbReference>
<accession>A0A8I6S700</accession>
<dbReference type="KEGG" id="clec:106672064"/>
<evidence type="ECO:0000256" key="4">
    <source>
        <dbReference type="ARBA" id="ARBA00022949"/>
    </source>
</evidence>
<dbReference type="Gene3D" id="2.30.29.30">
    <property type="entry name" value="Pleckstrin-homology domain (PH domain)/Phosphotyrosine-binding domain (PTB)"/>
    <property type="match status" value="1"/>
</dbReference>
<reference evidence="7" key="1">
    <citation type="submission" date="2022-01" db="UniProtKB">
        <authorList>
            <consortium name="EnsemblMetazoa"/>
        </authorList>
    </citation>
    <scope>IDENTIFICATION</scope>
</reference>
<dbReference type="Pfam" id="PF09379">
    <property type="entry name" value="FERM_N"/>
    <property type="match status" value="1"/>
</dbReference>
<dbReference type="SMART" id="SM01196">
    <property type="entry name" value="FERM_C"/>
    <property type="match status" value="1"/>
</dbReference>
<dbReference type="Gene3D" id="3.30.40.10">
    <property type="entry name" value="Zinc/RING finger domain, C3HC4 (zinc finger)"/>
    <property type="match status" value="1"/>
</dbReference>
<dbReference type="PROSITE" id="PS50089">
    <property type="entry name" value="ZF_RING_2"/>
    <property type="match status" value="1"/>
</dbReference>
<dbReference type="InterPro" id="IPR001841">
    <property type="entry name" value="Znf_RING"/>
</dbReference>
<proteinExistence type="predicted"/>
<keyword evidence="2 5" id="KW-0479">Metal-binding</keyword>
<dbReference type="Proteomes" id="UP000494040">
    <property type="component" value="Unassembled WGS sequence"/>
</dbReference>
<evidence type="ECO:0000256" key="1">
    <source>
        <dbReference type="ARBA" id="ARBA00004282"/>
    </source>
</evidence>
<dbReference type="GO" id="GO:0006511">
    <property type="term" value="P:ubiquitin-dependent protein catabolic process"/>
    <property type="evidence" value="ECO:0007669"/>
    <property type="project" value="TreeGrafter"/>
</dbReference>
<dbReference type="GO" id="GO:0008270">
    <property type="term" value="F:zinc ion binding"/>
    <property type="evidence" value="ECO:0007669"/>
    <property type="project" value="UniProtKB-KW"/>
</dbReference>
<evidence type="ECO:0000313" key="8">
    <source>
        <dbReference type="Proteomes" id="UP000494040"/>
    </source>
</evidence>
<dbReference type="InterPro" id="IPR018980">
    <property type="entry name" value="FERM_PH-like_C"/>
</dbReference>
<dbReference type="GO" id="GO:0004842">
    <property type="term" value="F:ubiquitin-protein transferase activity"/>
    <property type="evidence" value="ECO:0007669"/>
    <property type="project" value="TreeGrafter"/>
</dbReference>
<dbReference type="SUPFAM" id="SSF57850">
    <property type="entry name" value="RING/U-box"/>
    <property type="match status" value="1"/>
</dbReference>
<dbReference type="PANTHER" id="PTHR23280">
    <property type="entry name" value="4.1 G PROTEIN"/>
    <property type="match status" value="1"/>
</dbReference>
<name>A0A8I6S700_CIMLE</name>
<keyword evidence="4" id="KW-0965">Cell junction</keyword>
<dbReference type="SUPFAM" id="SSF54236">
    <property type="entry name" value="Ubiquitin-like"/>
    <property type="match status" value="1"/>
</dbReference>
<keyword evidence="8" id="KW-1185">Reference proteome</keyword>
<dbReference type="GO" id="GO:0048699">
    <property type="term" value="P:generation of neurons"/>
    <property type="evidence" value="ECO:0007669"/>
    <property type="project" value="UniProtKB-ARBA"/>
</dbReference>
<evidence type="ECO:0000256" key="3">
    <source>
        <dbReference type="ARBA" id="ARBA00022833"/>
    </source>
</evidence>
<evidence type="ECO:0000256" key="2">
    <source>
        <dbReference type="ARBA" id="ARBA00022771"/>
    </source>
</evidence>
<dbReference type="AlphaFoldDB" id="A0A8I6S700"/>
<dbReference type="InterPro" id="IPR013083">
    <property type="entry name" value="Znf_RING/FYVE/PHD"/>
</dbReference>